<gene>
    <name evidence="2" type="ORF">B1812_10160</name>
</gene>
<proteinExistence type="predicted"/>
<name>A0A1W6MUW9_9HYPH</name>
<accession>A0A1W6MUW9</accession>
<evidence type="ECO:0000313" key="3">
    <source>
        <dbReference type="Proteomes" id="UP000193978"/>
    </source>
</evidence>
<dbReference type="Proteomes" id="UP000193978">
    <property type="component" value="Chromosome"/>
</dbReference>
<dbReference type="EMBL" id="CP019948">
    <property type="protein sequence ID" value="ARN81382.1"/>
    <property type="molecule type" value="Genomic_DNA"/>
</dbReference>
<evidence type="ECO:0000313" key="2">
    <source>
        <dbReference type="EMBL" id="ARN81382.1"/>
    </source>
</evidence>
<sequence length="178" mass="20659">MTIAAPDPQVRQRLPRVTAFRNVRWCALWAVLVAVSCALVLNPNVYLQFPALLLFLYATQAFIAEYMGVRISVDWVSAPRRLPGLWAPRQTPWIWPIAVFWRTYGSPSEIEGLTSLSAEGPGVVELQWMRGGRIWLLLSGRDSKLAFFESLRRYRPQVRIFREVRKFHDYRENRPDLA</sequence>
<dbReference type="AlphaFoldDB" id="A0A1W6MUW9"/>
<protein>
    <submittedName>
        <fullName evidence="2">Uncharacterized protein</fullName>
    </submittedName>
</protein>
<keyword evidence="3" id="KW-1185">Reference proteome</keyword>
<reference evidence="2 3" key="1">
    <citation type="submission" date="2017-02" db="EMBL/GenBank/DDBJ databases">
        <authorList>
            <person name="Peterson S.W."/>
        </authorList>
    </citation>
    <scope>NUCLEOTIDE SEQUENCE [LARGE SCALE GENOMIC DNA]</scope>
    <source>
        <strain evidence="2 3">S285</strain>
    </source>
</reference>
<dbReference type="KEGG" id="mbry:B1812_10160"/>
<dbReference type="RefSeq" id="WP_085771480.1">
    <property type="nucleotide sequence ID" value="NZ_AP027149.1"/>
</dbReference>
<evidence type="ECO:0000256" key="1">
    <source>
        <dbReference type="SAM" id="Phobius"/>
    </source>
</evidence>
<dbReference type="STRING" id="655015.B1812_10160"/>
<keyword evidence="1" id="KW-0812">Transmembrane</keyword>
<feature type="transmembrane region" description="Helical" evidence="1">
    <location>
        <begin position="23"/>
        <end position="41"/>
    </location>
</feature>
<keyword evidence="1" id="KW-1133">Transmembrane helix</keyword>
<keyword evidence="1" id="KW-0472">Membrane</keyword>
<organism evidence="2 3">
    <name type="scientific">Methylocystis bryophila</name>
    <dbReference type="NCBI Taxonomy" id="655015"/>
    <lineage>
        <taxon>Bacteria</taxon>
        <taxon>Pseudomonadati</taxon>
        <taxon>Pseudomonadota</taxon>
        <taxon>Alphaproteobacteria</taxon>
        <taxon>Hyphomicrobiales</taxon>
        <taxon>Methylocystaceae</taxon>
        <taxon>Methylocystis</taxon>
    </lineage>
</organism>